<reference evidence="4" key="1">
    <citation type="submission" date="2014-11" db="EMBL/GenBank/DDBJ databases">
        <authorList>
            <person name="Otto D Thomas"/>
            <person name="Naeem Raeece"/>
        </authorList>
    </citation>
    <scope>NUCLEOTIDE SEQUENCE</scope>
</reference>
<gene>
    <name evidence="4" type="ORF">Cvel_2788</name>
</gene>
<evidence type="ECO:0000256" key="2">
    <source>
        <dbReference type="SAM" id="MobiDB-lite"/>
    </source>
</evidence>
<protein>
    <submittedName>
        <fullName evidence="4">Uncharacterized protein</fullName>
    </submittedName>
</protein>
<feature type="transmembrane region" description="Helical" evidence="3">
    <location>
        <begin position="1511"/>
        <end position="1537"/>
    </location>
</feature>
<proteinExistence type="predicted"/>
<dbReference type="EMBL" id="CDMZ01000144">
    <property type="protein sequence ID" value="CEM07762.1"/>
    <property type="molecule type" value="Genomic_DNA"/>
</dbReference>
<evidence type="ECO:0000256" key="1">
    <source>
        <dbReference type="SAM" id="Coils"/>
    </source>
</evidence>
<evidence type="ECO:0000313" key="4">
    <source>
        <dbReference type="EMBL" id="CEM07762.1"/>
    </source>
</evidence>
<sequence length="1989" mass="220959">MDGIPVPEPKFSFLAVAKFIVAILIGGSVSLVALLFMNPSESWTLSEVTDFSLKTTDCNVQIQQADLGDSPAKVTLYRTAMSDLTNDLARTFSSSGDQTILEVKSSSGSEWLYCDVIVEVNLDSDLHFTSLSVDSLNTRLRRLFVQTPVKVSGELKVAASIAQVHFSMTPQAGSVDLNVNEGSLVMPMATPTETFVEHSLEAVNSAIMLTSDTDCDVNMVLPKNTSDDLFLAAGYIEQTSAASDNDTLTLRAAHLYNAPGGANSVRSLTARTDGSPLYVFVESDWQWEGSPKDYILSSKNMSAFVGDNHRRAIISPADFASDKLAEFAAWTEDQAVTQQWVQDVSVWGPAFPSGAFRILSSNVLKAFSTTIWAVISANVQGAPLHKFTVPTFGPGIFVGRLIDSSSTLTYSSFSDSEGLMTAQQVLEASSDAFARLVARRDLGLETLEEGNRKEVLAAIAPFLPPSDKKVVTYIQFHGDGNVEYEVSSDNEEVRAEDIPIVGLDAGPSANYTIFAAWLAQMLIATLLASAFTYLFFSRTLVGFVNKRNLALENNVTTLSVPELQPLDEAKEPLVAVCKPSYGGRGEVTLRWSQFPSLAQMKSRERASVVYCCKVRATSFSNPSQRREAERFNEVCHQMWQQWTFTERDTKRQNGQSVYSFKWAEKGLFEGVVYSFKVNVSRNKGLGTTFWSNEQLITSVSASDIPLVCLSTMLEGRPIQSPFGVFSVWHLNPVPTLSRGIDGKGVVQPDMDEGGYGNLMFRNMRLYRLGNLLKNWGPLGGKIVLKAYLMSPEFMENWPEALKETDQSENLLFTSDALDFRRNEYKPLNDASLLETDVVYTLTREPKKKKISELNDKELAELKKTCQKEAVFIEDPGSMGLPQWKKLHKAIFGDAGPKKAAHTNIRVTFSDSKGHKKSEETWENAQVWDSESRTLLFVLVGVEDDLLIGGASVPLKSLQADIRRTWRKNELDPDYKLPQGGQQDEYHVCHEYLSVFGVNGQILGDLQFRASMNSEFSVFPDIARGSAVCLGESLNCGVDIPASVPELRVVIGDQHYGVMNVEALPDVEDSGEGSESTKHKKYFLWEVPKLVKEEDQETSRKRNENGGKMRKMGHAEEIVRMIQTRPRQAYIELRLPDSASSKSQRRRGGGTYKLLRSATFVLRDSPLTFEVSMAYASWCQYQRLPMDDMSAEWYRERNVEIEKKKLALFENMYDHRLTFQSKKLCSVAEAEKHCESTHDDLEDTHTLVGDEAERLQHDAHAAVIKCSGALLRDVEPLWDHLGQELVVAEMKVVQNLALKRRRRFHLDFSLYHGVNVYGILMEAIGGGITNIFLARCAQLCCEVCVMLGQVLFLLFPAFIVTAVIVATDWMEFVYRPFSTSFPARWTYFGLGAMNAKGTECPPTWDSTAGSKAIAHWAACGYGDPTPVVGLWAVVLFLVFIGYGVLIVFSTIYFNFFSLRNLSVSLRRNRKEVKQISKAISSGHDVDLNTSEARSYYRGLCGRCDRVLSIVTWCCWGTMVWACAFYVFSILIWVLLAALINPEQLAPLAAMIVAILAVPSWVMSKLHEAAGQVLKIVQSLVDTAVALVLQFLKLDDMQQETDKAELQLRKLQGAFEKLEDAVFSEMEDIGMVVEEAAGQLAAAVSSEGERESPSHSASAAAATGNGTRSAGPPAGPPRPVVIPVAEDDDLSGAVDDLLIETDLQASKAKKSKSGSGGNSKGGAETETKMVEMLKKMIKDAAAKGVSEGLMKENGQPYPDFVNKQLDKLLDIFIYLLLRYANGPFEDIVARFTSFVDGDSEKLDDLKSKVKVFKERLGIAWTNTIRDKIEEMKENAEGFLQTGEMATSLGLWAVDEVEHVMERFWARVDSRVSSMLTTEMDMLTAKREFGRAFLPVVYADCGVEVAEEMLEASLDSLARRRLFFVDQTKLETLKHYLSKYVDYNPDQTRLENVCVDLLKTYLPIGLWNPSILTGRLRMTEEFAQGAAEEMAE</sequence>
<name>A0A0G4F6L6_9ALVE</name>
<dbReference type="VEuPathDB" id="CryptoDB:Cvel_2788"/>
<feature type="transmembrane region" description="Helical" evidence="3">
    <location>
        <begin position="1429"/>
        <end position="1455"/>
    </location>
</feature>
<evidence type="ECO:0000256" key="3">
    <source>
        <dbReference type="SAM" id="Phobius"/>
    </source>
</evidence>
<keyword evidence="3" id="KW-0812">Transmembrane</keyword>
<keyword evidence="3" id="KW-0472">Membrane</keyword>
<feature type="transmembrane region" description="Helical" evidence="3">
    <location>
        <begin position="1344"/>
        <end position="1365"/>
    </location>
</feature>
<feature type="transmembrane region" description="Helical" evidence="3">
    <location>
        <begin position="12"/>
        <end position="36"/>
    </location>
</feature>
<organism evidence="4">
    <name type="scientific">Chromera velia CCMP2878</name>
    <dbReference type="NCBI Taxonomy" id="1169474"/>
    <lineage>
        <taxon>Eukaryota</taxon>
        <taxon>Sar</taxon>
        <taxon>Alveolata</taxon>
        <taxon>Colpodellida</taxon>
        <taxon>Chromeraceae</taxon>
        <taxon>Chromera</taxon>
    </lineage>
</organism>
<keyword evidence="1" id="KW-0175">Coiled coil</keyword>
<feature type="region of interest" description="Disordered" evidence="2">
    <location>
        <begin position="1703"/>
        <end position="1722"/>
    </location>
</feature>
<feature type="region of interest" description="Disordered" evidence="2">
    <location>
        <begin position="1640"/>
        <end position="1681"/>
    </location>
</feature>
<feature type="transmembrane region" description="Helical" evidence="3">
    <location>
        <begin position="1309"/>
        <end position="1332"/>
    </location>
</feature>
<feature type="coiled-coil region" evidence="1">
    <location>
        <begin position="1592"/>
        <end position="1619"/>
    </location>
</feature>
<accession>A0A0G4F6L6</accession>
<keyword evidence="3" id="KW-1133">Transmembrane helix</keyword>